<accession>A0ACC5ZVA7</accession>
<keyword evidence="1" id="KW-0282">Flagellum</keyword>
<keyword evidence="1" id="KW-0966">Cell projection</keyword>
<reference evidence="1" key="1">
    <citation type="submission" date="2022-06" db="EMBL/GenBank/DDBJ databases">
        <title>Lutimaribacter sp. EGI FJ00013, a novel bacterium isolated from a salt lake sediment enrichment.</title>
        <authorList>
            <person name="Gao L."/>
            <person name="Fang B.-Z."/>
            <person name="Li W.-J."/>
        </authorList>
    </citation>
    <scope>NUCLEOTIDE SEQUENCE</scope>
    <source>
        <strain evidence="1">EGI FJ00013</strain>
    </source>
</reference>
<evidence type="ECO:0000313" key="1">
    <source>
        <dbReference type="EMBL" id="MCM2561888.1"/>
    </source>
</evidence>
<proteinExistence type="predicted"/>
<sequence length="93" mass="10315">MLAGDVENLARLAEEKEKLVNTLAKLPKSGLDGLQAKAKRNQELFDSALKGINAVTRRLQALRDVRSALNTYDQSGNRQSIDGMHRPSVERRA</sequence>
<keyword evidence="2" id="KW-1185">Reference proteome</keyword>
<keyword evidence="1" id="KW-0969">Cilium</keyword>
<dbReference type="EMBL" id="JAMQGO010000003">
    <property type="protein sequence ID" value="MCM2561888.1"/>
    <property type="molecule type" value="Genomic_DNA"/>
</dbReference>
<organism evidence="1 2">
    <name type="scientific">Lutimaribacter degradans</name>
    <dbReference type="NCBI Taxonomy" id="2945989"/>
    <lineage>
        <taxon>Bacteria</taxon>
        <taxon>Pseudomonadati</taxon>
        <taxon>Pseudomonadota</taxon>
        <taxon>Alphaproteobacteria</taxon>
        <taxon>Rhodobacterales</taxon>
        <taxon>Roseobacteraceae</taxon>
        <taxon>Lutimaribacter</taxon>
    </lineage>
</organism>
<comment type="caution">
    <text evidence="1">The sequence shown here is derived from an EMBL/GenBank/DDBJ whole genome shotgun (WGS) entry which is preliminary data.</text>
</comment>
<evidence type="ECO:0000313" key="2">
    <source>
        <dbReference type="Proteomes" id="UP001203036"/>
    </source>
</evidence>
<protein>
    <submittedName>
        <fullName evidence="1">Flagellar biosynthesis protein FlgN</fullName>
    </submittedName>
</protein>
<dbReference type="Proteomes" id="UP001203036">
    <property type="component" value="Unassembled WGS sequence"/>
</dbReference>
<gene>
    <name evidence="1" type="ORF">M8744_07015</name>
</gene>
<name>A0ACC5ZVA7_9RHOB</name>